<evidence type="ECO:0000259" key="5">
    <source>
        <dbReference type="Pfam" id="PF01826"/>
    </source>
</evidence>
<reference evidence="6" key="1">
    <citation type="journal article" date="2016" name="Toxins">
        <title>Venom Gland Transcriptomic and Proteomic Analyses of the Enigmatic Scorpion Superstitionia donensis (Scorpiones: Superstitioniidae), with Insights on the Evolution of Its Venom Components.</title>
        <authorList>
            <person name="Santibanez-Lopez C.E."/>
            <person name="Cid-Uribe J.I."/>
            <person name="Batista C.V."/>
            <person name="Ortiz E."/>
            <person name="Possani L.D."/>
        </authorList>
    </citation>
    <scope>NUCLEOTIDE SEQUENCE</scope>
    <source>
        <strain evidence="6">Pooled</strain>
        <tissue evidence="6">Venom gland</tissue>
    </source>
</reference>
<evidence type="ECO:0000313" key="6">
    <source>
        <dbReference type="EMBL" id="JAV45708.1"/>
    </source>
</evidence>
<feature type="chain" id="PRO_5013002290" evidence="4">
    <location>
        <begin position="24"/>
        <end position="91"/>
    </location>
</feature>
<protein>
    <submittedName>
        <fullName evidence="6">Putative protease inhibitor</fullName>
    </submittedName>
</protein>
<dbReference type="InterPro" id="IPR051368">
    <property type="entry name" value="SerProtInhib-TIL_Domain"/>
</dbReference>
<feature type="signal peptide" evidence="4">
    <location>
        <begin position="1"/>
        <end position="23"/>
    </location>
</feature>
<name>A0A1V1WBI9_9SCOR</name>
<evidence type="ECO:0000256" key="3">
    <source>
        <dbReference type="ARBA" id="ARBA00023157"/>
    </source>
</evidence>
<dbReference type="FunFam" id="2.10.25.10:FF:000055">
    <property type="entry name" value="alpha-tectorin isoform X1"/>
    <property type="match status" value="1"/>
</dbReference>
<dbReference type="InterPro" id="IPR002919">
    <property type="entry name" value="TIL_dom"/>
</dbReference>
<comment type="similarity">
    <text evidence="1">Belongs to the serine protease inhibitor-like (TIL domain-containing) family.</text>
</comment>
<dbReference type="PANTHER" id="PTHR23259:SF70">
    <property type="entry name" value="ACCESSORY GLAND PROTEIN ACP62F-RELATED"/>
    <property type="match status" value="1"/>
</dbReference>
<keyword evidence="3" id="KW-1015">Disulfide bond</keyword>
<organism evidence="6">
    <name type="scientific">Superstitionia donensis</name>
    <dbReference type="NCBI Taxonomy" id="311983"/>
    <lineage>
        <taxon>Eukaryota</taxon>
        <taxon>Metazoa</taxon>
        <taxon>Ecdysozoa</taxon>
        <taxon>Arthropoda</taxon>
        <taxon>Chelicerata</taxon>
        <taxon>Arachnida</taxon>
        <taxon>Scorpiones</taxon>
        <taxon>Iurida</taxon>
        <taxon>Chactoidea</taxon>
        <taxon>Superstitionidae</taxon>
        <taxon>Superstitionia</taxon>
    </lineage>
</organism>
<dbReference type="SUPFAM" id="SSF57567">
    <property type="entry name" value="Serine protease inhibitors"/>
    <property type="match status" value="1"/>
</dbReference>
<evidence type="ECO:0000256" key="4">
    <source>
        <dbReference type="SAM" id="SignalP"/>
    </source>
</evidence>
<dbReference type="EMBL" id="GFCD01000077">
    <property type="protein sequence ID" value="JAV45708.1"/>
    <property type="molecule type" value="Transcribed_RNA"/>
</dbReference>
<dbReference type="InterPro" id="IPR036084">
    <property type="entry name" value="Ser_inhib-like_sf"/>
</dbReference>
<keyword evidence="2" id="KW-0646">Protease inhibitor</keyword>
<dbReference type="Pfam" id="PF01826">
    <property type="entry name" value="TIL"/>
    <property type="match status" value="1"/>
</dbReference>
<dbReference type="Gene3D" id="2.10.25.10">
    <property type="entry name" value="Laminin"/>
    <property type="match status" value="1"/>
</dbReference>
<dbReference type="GO" id="GO:0030414">
    <property type="term" value="F:peptidase inhibitor activity"/>
    <property type="evidence" value="ECO:0007669"/>
    <property type="project" value="UniProtKB-KW"/>
</dbReference>
<accession>A0A1V1WBI9</accession>
<keyword evidence="4" id="KW-0732">Signal</keyword>
<dbReference type="AlphaFoldDB" id="A0A1V1WBI9"/>
<evidence type="ECO:0000256" key="2">
    <source>
        <dbReference type="ARBA" id="ARBA00022690"/>
    </source>
</evidence>
<sequence>MNKYVFLYVFALLTFCCLHSSSGQRNGRPKFNCNRPGEEFRRCGTACPLTCDNYRSPPKSCTRQCVIGCACKNGLVKDRNGSCVPPSQCLR</sequence>
<evidence type="ECO:0000256" key="1">
    <source>
        <dbReference type="ARBA" id="ARBA00007611"/>
    </source>
</evidence>
<dbReference type="CDD" id="cd19941">
    <property type="entry name" value="TIL"/>
    <property type="match status" value="1"/>
</dbReference>
<proteinExistence type="inferred from homology"/>
<dbReference type="PANTHER" id="PTHR23259">
    <property type="entry name" value="RIDDLE"/>
    <property type="match status" value="1"/>
</dbReference>
<feature type="domain" description="TIL" evidence="5">
    <location>
        <begin position="35"/>
        <end position="89"/>
    </location>
</feature>